<keyword evidence="1" id="KW-0175">Coiled coil</keyword>
<evidence type="ECO:0000256" key="1">
    <source>
        <dbReference type="SAM" id="Coils"/>
    </source>
</evidence>
<dbReference type="EMBL" id="JAMDKF010000063">
    <property type="protein sequence ID" value="MEE6042772.1"/>
    <property type="molecule type" value="Genomic_DNA"/>
</dbReference>
<evidence type="ECO:0000313" key="2">
    <source>
        <dbReference type="EMBL" id="MEE6042772.1"/>
    </source>
</evidence>
<evidence type="ECO:0000313" key="3">
    <source>
        <dbReference type="Proteomes" id="UP001347884"/>
    </source>
</evidence>
<reference evidence="2 3" key="1">
    <citation type="journal article" date="2022" name="Front. Microbiol.">
        <title>Commensal bacteria contribute to the growth of multidrug-resistant Avibacterium paragallinarum in chickens.</title>
        <authorList>
            <person name="Zhu J."/>
            <person name="Chen Y."/>
            <person name="Wu Y."/>
            <person name="Wang Y."/>
            <person name="Zhu K."/>
        </authorList>
    </citation>
    <scope>NUCLEOTIDE SEQUENCE [LARGE SCALE GENOMIC DNA]</scope>
    <source>
        <strain evidence="2 3">AV25</strain>
    </source>
</reference>
<accession>A0ABU7QLA4</accession>
<feature type="coiled-coil region" evidence="1">
    <location>
        <begin position="129"/>
        <end position="156"/>
    </location>
</feature>
<proteinExistence type="predicted"/>
<protein>
    <submittedName>
        <fullName evidence="2">Uncharacterized protein</fullName>
    </submittedName>
</protein>
<organism evidence="2 3">
    <name type="scientific">Avibacterium paragallinarum</name>
    <name type="common">Haemophilus gallinarum</name>
    <dbReference type="NCBI Taxonomy" id="728"/>
    <lineage>
        <taxon>Bacteria</taxon>
        <taxon>Pseudomonadati</taxon>
        <taxon>Pseudomonadota</taxon>
        <taxon>Gammaproteobacteria</taxon>
        <taxon>Pasteurellales</taxon>
        <taxon>Pasteurellaceae</taxon>
        <taxon>Avibacterium</taxon>
    </lineage>
</organism>
<gene>
    <name evidence="2" type="ORF">M5S13_13000</name>
</gene>
<keyword evidence="3" id="KW-1185">Reference proteome</keyword>
<sequence>MAKIKTIYGQEENFVSFPHCVEWLSAEFNLPSKLSADILRNKVFSSQGNIQINVYGKLSDDEEIEFYLVADSQKSYFPDEVEYISKLLNYLNEFAYWREPKDCEDIAFFWEQYFIQKRDLYSFFDKSVKQATELTITNYTEQLEQNTEQANSQENSSKDYIGDIPLNTNEEKLSYFINLLIEASPELQKDGRKPTYSELHTILQTRLRNKKIPSKATIQKYMNQI</sequence>
<dbReference type="RefSeq" id="WP_268388163.1">
    <property type="nucleotide sequence ID" value="NZ_CP113786.1"/>
</dbReference>
<comment type="caution">
    <text evidence="2">The sequence shown here is derived from an EMBL/GenBank/DDBJ whole genome shotgun (WGS) entry which is preliminary data.</text>
</comment>
<name>A0ABU7QLA4_AVIPA</name>
<dbReference type="Proteomes" id="UP001347884">
    <property type="component" value="Unassembled WGS sequence"/>
</dbReference>